<keyword evidence="1" id="KW-0472">Membrane</keyword>
<feature type="transmembrane region" description="Helical" evidence="1">
    <location>
        <begin position="12"/>
        <end position="32"/>
    </location>
</feature>
<keyword evidence="3" id="KW-1185">Reference proteome</keyword>
<sequence length="181" mass="20631">MLSHFLPEFFVAIVAGVIVIFILFVVISFMMWKNVKGWSYECGQEISTPCAMTPAPYFGIARIMRKKKPKQESNLDYSDSSSKIQINIGMYENVRHGEFTDSESYYENVNCPLGGDSSTLIFDSSLNKQQSGIYSEETHTQKNRDTPDGQYEVPDINRANEDPDFSPYSYADPKELFLCLK</sequence>
<gene>
    <name evidence="2" type="ORF">HOLleu_25734</name>
</gene>
<dbReference type="EMBL" id="JAIZAY010000012">
    <property type="protein sequence ID" value="KAJ8032257.1"/>
    <property type="molecule type" value="Genomic_DNA"/>
</dbReference>
<dbReference type="AlphaFoldDB" id="A0A9Q1BT22"/>
<organism evidence="2 3">
    <name type="scientific">Holothuria leucospilota</name>
    <name type="common">Black long sea cucumber</name>
    <name type="synonym">Mertensiothuria leucospilota</name>
    <dbReference type="NCBI Taxonomy" id="206669"/>
    <lineage>
        <taxon>Eukaryota</taxon>
        <taxon>Metazoa</taxon>
        <taxon>Echinodermata</taxon>
        <taxon>Eleutherozoa</taxon>
        <taxon>Echinozoa</taxon>
        <taxon>Holothuroidea</taxon>
        <taxon>Aspidochirotacea</taxon>
        <taxon>Aspidochirotida</taxon>
        <taxon>Holothuriidae</taxon>
        <taxon>Holothuria</taxon>
    </lineage>
</organism>
<keyword evidence="1" id="KW-1133">Transmembrane helix</keyword>
<evidence type="ECO:0000256" key="1">
    <source>
        <dbReference type="SAM" id="Phobius"/>
    </source>
</evidence>
<accession>A0A9Q1BT22</accession>
<keyword evidence="1" id="KW-0812">Transmembrane</keyword>
<protein>
    <submittedName>
        <fullName evidence="2">Uncharacterized protein</fullName>
    </submittedName>
</protein>
<comment type="caution">
    <text evidence="2">The sequence shown here is derived from an EMBL/GenBank/DDBJ whole genome shotgun (WGS) entry which is preliminary data.</text>
</comment>
<evidence type="ECO:0000313" key="2">
    <source>
        <dbReference type="EMBL" id="KAJ8032257.1"/>
    </source>
</evidence>
<reference evidence="2" key="1">
    <citation type="submission" date="2021-10" db="EMBL/GenBank/DDBJ databases">
        <title>Tropical sea cucumber genome reveals ecological adaptation and Cuvierian tubules defense mechanism.</title>
        <authorList>
            <person name="Chen T."/>
        </authorList>
    </citation>
    <scope>NUCLEOTIDE SEQUENCE</scope>
    <source>
        <strain evidence="2">Nanhai2018</strain>
        <tissue evidence="2">Muscle</tissue>
    </source>
</reference>
<name>A0A9Q1BT22_HOLLE</name>
<evidence type="ECO:0000313" key="3">
    <source>
        <dbReference type="Proteomes" id="UP001152320"/>
    </source>
</evidence>
<proteinExistence type="predicted"/>
<dbReference type="Proteomes" id="UP001152320">
    <property type="component" value="Chromosome 12"/>
</dbReference>